<name>A0ABY8S661_9GAMM</name>
<accession>A0ABY8S661</accession>
<evidence type="ECO:0000313" key="2">
    <source>
        <dbReference type="Proteomes" id="UP001229836"/>
    </source>
</evidence>
<organism evidence="1 2">
    <name type="scientific">Acinetobacter corruptisaponis</name>
    <dbReference type="NCBI Taxonomy" id="3045147"/>
    <lineage>
        <taxon>Bacteria</taxon>
        <taxon>Pseudomonadati</taxon>
        <taxon>Pseudomonadota</taxon>
        <taxon>Gammaproteobacteria</taxon>
        <taxon>Moraxellales</taxon>
        <taxon>Moraxellaceae</taxon>
        <taxon>Acinetobacter</taxon>
    </lineage>
</organism>
<keyword evidence="2" id="KW-1185">Reference proteome</keyword>
<protein>
    <submittedName>
        <fullName evidence="1">Uncharacterized protein</fullName>
    </submittedName>
</protein>
<evidence type="ECO:0000313" key="1">
    <source>
        <dbReference type="EMBL" id="WHP06886.1"/>
    </source>
</evidence>
<proteinExistence type="predicted"/>
<sequence length="90" mass="10035">MNEAKMNQELTFKTRSDFIQAAFDQVAKIVSDHAQPCLEALTPAISAEKCLFHLAAVAQDWSYDATKIDAYACLYKQSNSELIEAFGDDQ</sequence>
<dbReference type="RefSeq" id="WP_283268513.1">
    <property type="nucleotide sequence ID" value="NZ_CP125669.1"/>
</dbReference>
<gene>
    <name evidence="1" type="ORF">QLH32_05300</name>
</gene>
<dbReference type="EMBL" id="CP125669">
    <property type="protein sequence ID" value="WHP06886.1"/>
    <property type="molecule type" value="Genomic_DNA"/>
</dbReference>
<dbReference type="Proteomes" id="UP001229836">
    <property type="component" value="Chromosome"/>
</dbReference>
<reference evidence="1 2" key="1">
    <citation type="submission" date="2023-05" db="EMBL/GenBank/DDBJ databases">
        <title>The complete genome of Acinetobacter sp. nov KCTC 92772.</title>
        <authorList>
            <person name="Zhou G."/>
        </authorList>
    </citation>
    <scope>NUCLEOTIDE SEQUENCE [LARGE SCALE GENOMIC DNA]</scope>
    <source>
        <strain evidence="1 2">KCTC 92772</strain>
    </source>
</reference>